<reference evidence="2 3" key="1">
    <citation type="submission" date="2021-03" db="EMBL/GenBank/DDBJ databases">
        <title>Genomic Encyclopedia of Type Strains, Phase IV (KMG-IV): sequencing the most valuable type-strain genomes for metagenomic binning, comparative biology and taxonomic classification.</title>
        <authorList>
            <person name="Goeker M."/>
        </authorList>
    </citation>
    <scope>NUCLEOTIDE SEQUENCE [LARGE SCALE GENOMIC DNA]</scope>
    <source>
        <strain evidence="2 3">DSM 24738</strain>
    </source>
</reference>
<feature type="domain" description="VOC" evidence="1">
    <location>
        <begin position="4"/>
        <end position="124"/>
    </location>
</feature>
<dbReference type="PANTHER" id="PTHR21366">
    <property type="entry name" value="GLYOXALASE FAMILY PROTEIN"/>
    <property type="match status" value="1"/>
</dbReference>
<evidence type="ECO:0000313" key="2">
    <source>
        <dbReference type="EMBL" id="MBP1933578.1"/>
    </source>
</evidence>
<dbReference type="RefSeq" id="WP_209811595.1">
    <property type="nucleotide sequence ID" value="NZ_JAGGKT010000012.1"/>
</dbReference>
<accession>A0ABS4GTK0</accession>
<proteinExistence type="predicted"/>
<dbReference type="InterPro" id="IPR029068">
    <property type="entry name" value="Glyas_Bleomycin-R_OHBP_Dase"/>
</dbReference>
<sequence>MINRLDHLVLTVKDIDRTIEFYTTVLEMQVVTFGSNRKALVFGQQKINLHQAGKEFEPKAKHPLSGSADLCFIVNTDLEVVKRRLEERAVPVEEGIVPRTGALGKIQSLYIRDPDGNLIELSRYEA</sequence>
<comment type="caution">
    <text evidence="2">The sequence shown here is derived from an EMBL/GenBank/DDBJ whole genome shotgun (WGS) entry which is preliminary data.</text>
</comment>
<dbReference type="Proteomes" id="UP001519343">
    <property type="component" value="Unassembled WGS sequence"/>
</dbReference>
<dbReference type="InterPro" id="IPR037523">
    <property type="entry name" value="VOC_core"/>
</dbReference>
<organism evidence="2 3">
    <name type="scientific">Ammoniphilus resinae</name>
    <dbReference type="NCBI Taxonomy" id="861532"/>
    <lineage>
        <taxon>Bacteria</taxon>
        <taxon>Bacillati</taxon>
        <taxon>Bacillota</taxon>
        <taxon>Bacilli</taxon>
        <taxon>Bacillales</taxon>
        <taxon>Paenibacillaceae</taxon>
        <taxon>Aneurinibacillus group</taxon>
        <taxon>Ammoniphilus</taxon>
    </lineage>
</organism>
<protein>
    <submittedName>
        <fullName evidence="2">Catechol 2,3-dioxygenase-like lactoylglutathione lyase family enzyme</fullName>
    </submittedName>
</protein>
<dbReference type="PROSITE" id="PS51819">
    <property type="entry name" value="VOC"/>
    <property type="match status" value="1"/>
</dbReference>
<dbReference type="PANTHER" id="PTHR21366:SF14">
    <property type="entry name" value="GLYOXALASE DOMAIN-CONTAINING PROTEIN 5"/>
    <property type="match status" value="1"/>
</dbReference>
<dbReference type="EMBL" id="JAGGKT010000012">
    <property type="protein sequence ID" value="MBP1933578.1"/>
    <property type="molecule type" value="Genomic_DNA"/>
</dbReference>
<dbReference type="InterPro" id="IPR004360">
    <property type="entry name" value="Glyas_Fos-R_dOase_dom"/>
</dbReference>
<gene>
    <name evidence="2" type="ORF">J2Z37_003591</name>
</gene>
<evidence type="ECO:0000313" key="3">
    <source>
        <dbReference type="Proteomes" id="UP001519343"/>
    </source>
</evidence>
<dbReference type="SUPFAM" id="SSF54593">
    <property type="entry name" value="Glyoxalase/Bleomycin resistance protein/Dihydroxybiphenyl dioxygenase"/>
    <property type="match status" value="1"/>
</dbReference>
<keyword evidence="3" id="KW-1185">Reference proteome</keyword>
<dbReference type="CDD" id="cd07253">
    <property type="entry name" value="GLOD5"/>
    <property type="match status" value="1"/>
</dbReference>
<name>A0ABS4GTK0_9BACL</name>
<evidence type="ECO:0000259" key="1">
    <source>
        <dbReference type="PROSITE" id="PS51819"/>
    </source>
</evidence>
<dbReference type="Gene3D" id="3.10.180.10">
    <property type="entry name" value="2,3-Dihydroxybiphenyl 1,2-Dioxygenase, domain 1"/>
    <property type="match status" value="1"/>
</dbReference>
<dbReference type="Pfam" id="PF00903">
    <property type="entry name" value="Glyoxalase"/>
    <property type="match status" value="1"/>
</dbReference>
<dbReference type="InterPro" id="IPR050383">
    <property type="entry name" value="GlyoxalaseI/FosfomycinResist"/>
</dbReference>